<dbReference type="EMBL" id="GL945428">
    <property type="protein sequence ID" value="EGO31113.1"/>
    <property type="molecule type" value="Genomic_DNA"/>
</dbReference>
<feature type="compositionally biased region" description="Low complexity" evidence="2">
    <location>
        <begin position="129"/>
        <end position="154"/>
    </location>
</feature>
<feature type="coiled-coil region" evidence="1">
    <location>
        <begin position="243"/>
        <end position="296"/>
    </location>
</feature>
<dbReference type="RefSeq" id="XP_007312997.1">
    <property type="nucleotide sequence ID" value="XM_007312935.1"/>
</dbReference>
<evidence type="ECO:0000313" key="3">
    <source>
        <dbReference type="EMBL" id="EGO31113.1"/>
    </source>
</evidence>
<accession>F8NEW5</accession>
<feature type="region of interest" description="Disordered" evidence="2">
    <location>
        <begin position="505"/>
        <end position="532"/>
    </location>
</feature>
<evidence type="ECO:0000256" key="2">
    <source>
        <dbReference type="SAM" id="MobiDB-lite"/>
    </source>
</evidence>
<name>F8NEW5_SERL9</name>
<feature type="compositionally biased region" description="Low complexity" evidence="2">
    <location>
        <begin position="505"/>
        <end position="529"/>
    </location>
</feature>
<gene>
    <name evidence="3" type="ORF">SERLADRAFT_412565</name>
</gene>
<dbReference type="Proteomes" id="UP000008064">
    <property type="component" value="Unassembled WGS sequence"/>
</dbReference>
<feature type="compositionally biased region" description="Pro residues" evidence="2">
    <location>
        <begin position="714"/>
        <end position="725"/>
    </location>
</feature>
<keyword evidence="1" id="KW-0175">Coiled coil</keyword>
<sequence length="800" mass="87821">MLTASFRPPSNAWYTRPPPPMQRRGRSRQVSNVALARQASEERRQAALHELHRQARLLASTSRHLLPSHPPPDSSLFLQAGNLDPPIPALVLNDVLSPLPPPAPSIPSDTTPTPTPVAPLPSRSPSPTPSASEGSSNSSSMSDCLSLSPDYYDSPPSPPRSLQDQVQVAYALDDIRLAKILLLKLKGVEITSDDDPRIDEVRDEDFDICFVPAGPLVLEEADRKAVQEVQRRERERWEQRQRMERLKACEKIWEEEKRRLRKERLRAQKKREDEFAREQEHRRVAEAREREELERAFHQRSPRLGISLPSREILSYGSLSQARLEHHVPLRDEDPFQYNFMPLSVSPVHRSLGSPKSPKYKTPANMRSPCRIQRSVSFKDVVASMHGQLFPLDPAEQAQEAKRLSGVSSLVSPACHRRKSTVRADLLDSLLKVVEWEEGEKRKAKGKTAQRPVRYSEKSSLSYRTPFCAACSAASTSASSSGTAASRASSWLSFGGSRSSTASVSTAMTSPAMSPISPSSKSPLSSPPSQAGSEIKEIAVPHCCHPQRALVPVPLADCPLSIPEPHSAAQEAKKLNRGAVTAQNDSQTGTITTGGSVGRTFVKRVSQSVTGFVEIARGLQSAYIAAALFSSGSPYNLRPRSMSPARPKLQGINVKTPLPEGYRVRRADVSTFIASVDDGNGAVQPVHFIPLVCPFPSPPNSTTDSTARMRARSPQPPIVPSPLRPRTPPSALAYRMRPVANPALLRLRALQNLMYARGKEWEGRSREGGLGCGKERMLGVAFEGRGRSGLGCEVRFVAVV</sequence>
<organism evidence="4">
    <name type="scientific">Serpula lacrymans var. lacrymans (strain S7.9)</name>
    <name type="common">Dry rot fungus</name>
    <dbReference type="NCBI Taxonomy" id="578457"/>
    <lineage>
        <taxon>Eukaryota</taxon>
        <taxon>Fungi</taxon>
        <taxon>Dikarya</taxon>
        <taxon>Basidiomycota</taxon>
        <taxon>Agaricomycotina</taxon>
        <taxon>Agaricomycetes</taxon>
        <taxon>Agaricomycetidae</taxon>
        <taxon>Boletales</taxon>
        <taxon>Coniophorineae</taxon>
        <taxon>Serpulaceae</taxon>
        <taxon>Serpula</taxon>
    </lineage>
</organism>
<dbReference type="AlphaFoldDB" id="F8NEW5"/>
<dbReference type="OrthoDB" id="3270558at2759"/>
<feature type="compositionally biased region" description="Pro residues" evidence="2">
    <location>
        <begin position="113"/>
        <end position="128"/>
    </location>
</feature>
<feature type="region of interest" description="Disordered" evidence="2">
    <location>
        <begin position="100"/>
        <end position="162"/>
    </location>
</feature>
<reference evidence="4" key="1">
    <citation type="journal article" date="2011" name="Science">
        <title>The plant cell wall-decomposing machinery underlies the functional diversity of forest fungi.</title>
        <authorList>
            <person name="Eastwood D.C."/>
            <person name="Floudas D."/>
            <person name="Binder M."/>
            <person name="Majcherczyk A."/>
            <person name="Schneider P."/>
            <person name="Aerts A."/>
            <person name="Asiegbu F.O."/>
            <person name="Baker S.E."/>
            <person name="Barry K."/>
            <person name="Bendiksby M."/>
            <person name="Blumentritt M."/>
            <person name="Coutinho P.M."/>
            <person name="Cullen D."/>
            <person name="de Vries R.P."/>
            <person name="Gathman A."/>
            <person name="Goodell B."/>
            <person name="Henrissat B."/>
            <person name="Ihrmark K."/>
            <person name="Kauserud H."/>
            <person name="Kohler A."/>
            <person name="LaButti K."/>
            <person name="Lapidus A."/>
            <person name="Lavin J.L."/>
            <person name="Lee Y.-H."/>
            <person name="Lindquist E."/>
            <person name="Lilly W."/>
            <person name="Lucas S."/>
            <person name="Morin E."/>
            <person name="Murat C."/>
            <person name="Oguiza J.A."/>
            <person name="Park J."/>
            <person name="Pisabarro A.G."/>
            <person name="Riley R."/>
            <person name="Rosling A."/>
            <person name="Salamov A."/>
            <person name="Schmidt O."/>
            <person name="Schmutz J."/>
            <person name="Skrede I."/>
            <person name="Stenlid J."/>
            <person name="Wiebenga A."/>
            <person name="Xie X."/>
            <person name="Kuees U."/>
            <person name="Hibbett D.S."/>
            <person name="Hoffmeister D."/>
            <person name="Hoegberg N."/>
            <person name="Martin F."/>
            <person name="Grigoriev I.V."/>
            <person name="Watkinson S.C."/>
        </authorList>
    </citation>
    <scope>NUCLEOTIDE SEQUENCE [LARGE SCALE GENOMIC DNA]</scope>
    <source>
        <strain evidence="4">S7.9</strain>
    </source>
</reference>
<evidence type="ECO:0000313" key="4">
    <source>
        <dbReference type="Proteomes" id="UP000008064"/>
    </source>
</evidence>
<dbReference type="HOGENOM" id="CLU_357563_0_0_1"/>
<evidence type="ECO:0000256" key="1">
    <source>
        <dbReference type="SAM" id="Coils"/>
    </source>
</evidence>
<feature type="region of interest" description="Disordered" evidence="2">
    <location>
        <begin position="1"/>
        <end position="43"/>
    </location>
</feature>
<dbReference type="KEGG" id="sla:SERLADRAFT_412565"/>
<protein>
    <submittedName>
        <fullName evidence="3">Uncharacterized protein</fullName>
    </submittedName>
</protein>
<feature type="region of interest" description="Disordered" evidence="2">
    <location>
        <begin position="699"/>
        <end position="725"/>
    </location>
</feature>
<proteinExistence type="predicted"/>
<dbReference type="GeneID" id="18813064"/>